<dbReference type="KEGG" id="pmak:PMPD1_1489"/>
<dbReference type="PANTHER" id="PTHR10000:SF58">
    <property type="entry name" value="PYRIDOXAL PHOSPHATE PHOSPHATASE YBHA"/>
    <property type="match status" value="1"/>
</dbReference>
<dbReference type="Proteomes" id="UP000505325">
    <property type="component" value="Chromosome"/>
</dbReference>
<dbReference type="GO" id="GO:0005829">
    <property type="term" value="C:cytosol"/>
    <property type="evidence" value="ECO:0007669"/>
    <property type="project" value="TreeGrafter"/>
</dbReference>
<evidence type="ECO:0000256" key="2">
    <source>
        <dbReference type="ARBA" id="ARBA00022801"/>
    </source>
</evidence>
<dbReference type="InterPro" id="IPR023214">
    <property type="entry name" value="HAD_sf"/>
</dbReference>
<evidence type="ECO:0000256" key="1">
    <source>
        <dbReference type="ARBA" id="ARBA00022723"/>
    </source>
</evidence>
<reference evidence="3 4" key="1">
    <citation type="submission" date="2020-06" db="EMBL/GenBank/DDBJ databases">
        <title>Genome sequence of Paramixta manurensis strain PD-1.</title>
        <authorList>
            <person name="Lee C.W."/>
            <person name="Kim J."/>
        </authorList>
    </citation>
    <scope>NUCLEOTIDE SEQUENCE [LARGE SCALE GENOMIC DNA]</scope>
    <source>
        <strain evidence="3 4">PD-1</strain>
    </source>
</reference>
<protein>
    <submittedName>
        <fullName evidence="3">Pyridoxal phosphate phosphatase</fullName>
    </submittedName>
</protein>
<accession>A0A6M8U774</accession>
<proteinExistence type="predicted"/>
<evidence type="ECO:0000313" key="4">
    <source>
        <dbReference type="Proteomes" id="UP000505325"/>
    </source>
</evidence>
<dbReference type="InterPro" id="IPR000150">
    <property type="entry name" value="Cof"/>
</dbReference>
<dbReference type="Pfam" id="PF08282">
    <property type="entry name" value="Hydrolase_3"/>
    <property type="match status" value="1"/>
</dbReference>
<dbReference type="GO" id="GO:0000287">
    <property type="term" value="F:magnesium ion binding"/>
    <property type="evidence" value="ECO:0007669"/>
    <property type="project" value="TreeGrafter"/>
</dbReference>
<dbReference type="Gene3D" id="3.40.50.1000">
    <property type="entry name" value="HAD superfamily/HAD-like"/>
    <property type="match status" value="1"/>
</dbReference>
<keyword evidence="2" id="KW-0378">Hydrolase</keyword>
<dbReference type="InterPro" id="IPR006379">
    <property type="entry name" value="HAD-SF_hydro_IIB"/>
</dbReference>
<keyword evidence="1" id="KW-0479">Metal-binding</keyword>
<dbReference type="PROSITE" id="PS01229">
    <property type="entry name" value="COF_2"/>
    <property type="match status" value="1"/>
</dbReference>
<evidence type="ECO:0000313" key="3">
    <source>
        <dbReference type="EMBL" id="QKJ86445.1"/>
    </source>
</evidence>
<dbReference type="SUPFAM" id="SSF56784">
    <property type="entry name" value="HAD-like"/>
    <property type="match status" value="1"/>
</dbReference>
<dbReference type="PANTHER" id="PTHR10000">
    <property type="entry name" value="PHOSPHOSERINE PHOSPHATASE"/>
    <property type="match status" value="1"/>
</dbReference>
<dbReference type="InterPro" id="IPR036412">
    <property type="entry name" value="HAD-like_sf"/>
</dbReference>
<dbReference type="SFLD" id="SFLDG01140">
    <property type="entry name" value="C2.B:_Phosphomannomutase_and_P"/>
    <property type="match status" value="1"/>
</dbReference>
<dbReference type="GO" id="GO:0016791">
    <property type="term" value="F:phosphatase activity"/>
    <property type="evidence" value="ECO:0007669"/>
    <property type="project" value="TreeGrafter"/>
</dbReference>
<dbReference type="NCBIfam" id="TIGR00099">
    <property type="entry name" value="Cof-subfamily"/>
    <property type="match status" value="1"/>
</dbReference>
<dbReference type="RefSeq" id="WP_173633464.1">
    <property type="nucleotide sequence ID" value="NZ_CP054212.1"/>
</dbReference>
<keyword evidence="4" id="KW-1185">Reference proteome</keyword>
<name>A0A6M8U774_9GAMM</name>
<dbReference type="SFLD" id="SFLDS00003">
    <property type="entry name" value="Haloacid_Dehalogenase"/>
    <property type="match status" value="1"/>
</dbReference>
<sequence>MSYRVIALDLDGTLLTPRKTILPASLEALKKAREAGVKVLIVTGRHHCAILPFYQELALDTPAICCNGTYLYDYQAQKVLASDPLEKTQALQVIEMLDEQSIHGLLYVDDAMLYQTPTGHVERTLNWAQSLPPHQRPTFLQVPDLAEAARAAQSIWKFALSHPDTRALQQFAETVENRLGLACEWSWHDQVDIAQQGNSKGKRLAQWVASAGYQMSEVIAFGDNYNDLSMLETVGLGVAMGNADEAIKARADRVIGTNLETGIADTLYREIL</sequence>
<dbReference type="NCBIfam" id="TIGR01484">
    <property type="entry name" value="HAD-SF-IIB"/>
    <property type="match status" value="1"/>
</dbReference>
<dbReference type="AlphaFoldDB" id="A0A6M8U774"/>
<dbReference type="PROSITE" id="PS01228">
    <property type="entry name" value="COF_1"/>
    <property type="match status" value="1"/>
</dbReference>
<gene>
    <name evidence="3" type="ORF">PMPD1_1489</name>
</gene>
<dbReference type="Gene3D" id="3.30.1240.10">
    <property type="match status" value="1"/>
</dbReference>
<dbReference type="NCBIfam" id="NF007821">
    <property type="entry name" value="PRK10530.1"/>
    <property type="match status" value="1"/>
</dbReference>
<dbReference type="EMBL" id="CP054212">
    <property type="protein sequence ID" value="QKJ86445.1"/>
    <property type="molecule type" value="Genomic_DNA"/>
</dbReference>
<dbReference type="CDD" id="cd07516">
    <property type="entry name" value="HAD_Pase"/>
    <property type="match status" value="1"/>
</dbReference>
<organism evidence="3 4">
    <name type="scientific">Paramixta manurensis</name>
    <dbReference type="NCBI Taxonomy" id="2740817"/>
    <lineage>
        <taxon>Bacteria</taxon>
        <taxon>Pseudomonadati</taxon>
        <taxon>Pseudomonadota</taxon>
        <taxon>Gammaproteobacteria</taxon>
        <taxon>Enterobacterales</taxon>
        <taxon>Erwiniaceae</taxon>
        <taxon>Paramixta</taxon>
    </lineage>
</organism>